<evidence type="ECO:0008006" key="3">
    <source>
        <dbReference type="Google" id="ProtNLM"/>
    </source>
</evidence>
<dbReference type="CDD" id="cd00161">
    <property type="entry name" value="beta-trefoil_Ricin-like"/>
    <property type="match status" value="1"/>
</dbReference>
<organism evidence="2">
    <name type="scientific">Alexandrium monilatum</name>
    <dbReference type="NCBI Taxonomy" id="311494"/>
    <lineage>
        <taxon>Eukaryota</taxon>
        <taxon>Sar</taxon>
        <taxon>Alveolata</taxon>
        <taxon>Dinophyceae</taxon>
        <taxon>Gonyaulacales</taxon>
        <taxon>Pyrocystaceae</taxon>
        <taxon>Alexandrium</taxon>
    </lineage>
</organism>
<proteinExistence type="predicted"/>
<dbReference type="EMBL" id="HBNR01009431">
    <property type="protein sequence ID" value="CAE4566608.1"/>
    <property type="molecule type" value="Transcribed_RNA"/>
</dbReference>
<keyword evidence="1" id="KW-0472">Membrane</keyword>
<gene>
    <name evidence="2" type="ORF">AMON00008_LOCUS6227</name>
</gene>
<keyword evidence="1" id="KW-1133">Transmembrane helix</keyword>
<dbReference type="InterPro" id="IPR035992">
    <property type="entry name" value="Ricin_B-like_lectins"/>
</dbReference>
<name>A0A7S4PYV1_9DINO</name>
<keyword evidence="1" id="KW-0812">Transmembrane</keyword>
<evidence type="ECO:0000256" key="1">
    <source>
        <dbReference type="SAM" id="Phobius"/>
    </source>
</evidence>
<reference evidence="2" key="1">
    <citation type="submission" date="2021-01" db="EMBL/GenBank/DDBJ databases">
        <authorList>
            <person name="Corre E."/>
            <person name="Pelletier E."/>
            <person name="Niang G."/>
            <person name="Scheremetjew M."/>
            <person name="Finn R."/>
            <person name="Kale V."/>
            <person name="Holt S."/>
            <person name="Cochrane G."/>
            <person name="Meng A."/>
            <person name="Brown T."/>
            <person name="Cohen L."/>
        </authorList>
    </citation>
    <scope>NUCLEOTIDE SEQUENCE</scope>
    <source>
        <strain evidence="2">CCMP3105</strain>
    </source>
</reference>
<feature type="transmembrane region" description="Helical" evidence="1">
    <location>
        <begin position="30"/>
        <end position="52"/>
    </location>
</feature>
<dbReference type="AlphaFoldDB" id="A0A7S4PYV1"/>
<protein>
    <recommendedName>
        <fullName evidence="3">Ricin B lectin domain-containing protein</fullName>
    </recommendedName>
</protein>
<evidence type="ECO:0000313" key="2">
    <source>
        <dbReference type="EMBL" id="CAE4566608.1"/>
    </source>
</evidence>
<dbReference type="SUPFAM" id="SSF50370">
    <property type="entry name" value="Ricin B-like lectins"/>
    <property type="match status" value="1"/>
</dbReference>
<sequence>MARIQQRSCNYRHLELGEGEAAPNAPWQPWFIRGLGGLLALLLGGASVALLVRPSSEQAQASSAGVQDFLRLQQNDNCEEYFRQDRDCGSKAYWECVHDDGSWGYQCCCHHGWGDFTNNTHFTTGMISRASHPERCIDLSTPYAHVASLVPFTQGDAFVQLCNWGNPNKHFRVPRKGKGKIHWATHPKYCLGVRDGLGFDGNTLRLQRCWGIPSQWTTFIFEPRPNGPGTLIRWAANPSKCLWVSGGWDGAQLKMSTCREKDDTELFLVKPPLPKPKKDSYPLLFCLSLMLPFGYEMDLMKAQWLHGIGIFGCKDHAVYSNKSITFVNGSRNLTTDVMPGSMQVQFGGQWHTALNTDIFIRFWGKVTRDHRSWRNHWVAKLDPDAVFFAGRLQQVIASVWPDGDARKPVFLNNCHLGMHGPLEVINRHALGVYRKHWKECVKGEPYQHKQEDLYFRHCWELLHIEKINVYNLLFERAWACDERSETWDGRHPCFSKQVSFHPFKSEAAYMQCYERGAAMGWSTPLGASGEVPSQANGHHG</sequence>
<dbReference type="Gene3D" id="2.80.10.50">
    <property type="match status" value="1"/>
</dbReference>
<accession>A0A7S4PYV1</accession>